<dbReference type="InterPro" id="IPR036875">
    <property type="entry name" value="Znf_CCHC_sf"/>
</dbReference>
<comment type="subcellular location">
    <subcellularLocation>
        <location evidence="1">Cell projection</location>
    </subcellularLocation>
</comment>
<dbReference type="Gene3D" id="4.10.60.10">
    <property type="entry name" value="Zinc finger, CCHC-type"/>
    <property type="match status" value="1"/>
</dbReference>
<dbReference type="Pfam" id="PF00098">
    <property type="entry name" value="zf-CCHC"/>
    <property type="match status" value="1"/>
</dbReference>
<dbReference type="AlphaFoldDB" id="A0A4S2KN78"/>
<feature type="region of interest" description="Disordered" evidence="5">
    <location>
        <begin position="1"/>
        <end position="102"/>
    </location>
</feature>
<sequence length="618" mass="66249">MFPFSDEDSPPGNGETRSRQQEVVPQPENQEEMDQEEVDDQAESRRVQILRQIEEDGMPEAVRPAIKGRTKVMDPALPALSAKGAARTAESPDKDQAGSTMEERLAGVLVRSVEEKVKRMAEELFERLSSMIQPASPTSSNAGGTGETKSILPTKESGKKKGGKTESARKTEPTTANLQKKGKKEKAKGKVHPQTQPPTSTAVSAPVPMEWAKVVGRKGKRRAGTGNASLPDKEPVGGAVGGAGGGPVGGKKPAQGATATPSQKIRKAPRTAAVTLTCLGEGGYSEHMAYCRNAIVLSELGIEKTPSIRTTATGALNIEISGPECGIKTDALANRMAEELAGREGVRVTRPVMTADIRVSGFERSITQKEVRNALALKGGVCPTKVEIGPIRRIPNGLCTVVAKCPLVAANAITKENRITIGWGPAKLELLAKRPLQCYRCQEMGHTRATCKSKNDCTEACYRCGETGHQANGCEAPFKCAVCAGKGLPSNHRVGSKPCPSGKKAMMEFLETFETGLEREKMLGQQRLLNITCAAIARMRNVTLASPNRDKVLNFSILEGFERGFGIFISKVDKRSKAEDVGLKKGDQILEVNGQSFEHVNHAKALDILRASTHLSTI</sequence>
<evidence type="ECO:0000256" key="5">
    <source>
        <dbReference type="SAM" id="MobiDB-lite"/>
    </source>
</evidence>
<dbReference type="SMART" id="SM00343">
    <property type="entry name" value="ZnF_C2HC"/>
    <property type="match status" value="2"/>
</dbReference>
<accession>A0A4S2KN78</accession>
<keyword evidence="4" id="KW-0862">Zinc</keyword>
<dbReference type="EMBL" id="QBLH01002150">
    <property type="protein sequence ID" value="TGZ49357.1"/>
    <property type="molecule type" value="Genomic_DNA"/>
</dbReference>
<keyword evidence="3" id="KW-0966">Cell projection</keyword>
<feature type="compositionally biased region" description="Basic and acidic residues" evidence="5">
    <location>
        <begin position="90"/>
        <end position="102"/>
    </location>
</feature>
<dbReference type="STRING" id="300112.A0A4S2KN78"/>
<dbReference type="InterPro" id="IPR001878">
    <property type="entry name" value="Znf_CCHC"/>
</dbReference>
<dbReference type="GO" id="GO:0005886">
    <property type="term" value="C:plasma membrane"/>
    <property type="evidence" value="ECO:0007669"/>
    <property type="project" value="TreeGrafter"/>
</dbReference>
<evidence type="ECO:0000256" key="3">
    <source>
        <dbReference type="ARBA" id="ARBA00023273"/>
    </source>
</evidence>
<feature type="compositionally biased region" description="Polar residues" evidence="5">
    <location>
        <begin position="193"/>
        <end position="203"/>
    </location>
</feature>
<dbReference type="GO" id="GO:0002142">
    <property type="term" value="C:stereocilia ankle link complex"/>
    <property type="evidence" value="ECO:0007669"/>
    <property type="project" value="TreeGrafter"/>
</dbReference>
<feature type="compositionally biased region" description="Basic and acidic residues" evidence="5">
    <location>
        <begin position="156"/>
        <end position="172"/>
    </location>
</feature>
<gene>
    <name evidence="8" type="ORF">DBV15_11801</name>
</gene>
<dbReference type="PROSITE" id="PS50158">
    <property type="entry name" value="ZF_CCHC"/>
    <property type="match status" value="2"/>
</dbReference>
<feature type="compositionally biased region" description="Gly residues" evidence="5">
    <location>
        <begin position="238"/>
        <end position="249"/>
    </location>
</feature>
<dbReference type="InterPro" id="IPR001478">
    <property type="entry name" value="PDZ"/>
</dbReference>
<dbReference type="InterPro" id="IPR036034">
    <property type="entry name" value="PDZ_sf"/>
</dbReference>
<dbReference type="PANTHER" id="PTHR23116:SF29">
    <property type="entry name" value="PDZ DOMAIN-CONTAINING PROTEIN 7"/>
    <property type="match status" value="1"/>
</dbReference>
<protein>
    <recommendedName>
        <fullName evidence="10">Gag-like protein</fullName>
    </recommendedName>
</protein>
<dbReference type="InterPro" id="IPR051844">
    <property type="entry name" value="USH2_Complex_Protein"/>
</dbReference>
<evidence type="ECO:0000313" key="9">
    <source>
        <dbReference type="Proteomes" id="UP000310200"/>
    </source>
</evidence>
<evidence type="ECO:0000259" key="7">
    <source>
        <dbReference type="PROSITE" id="PS50158"/>
    </source>
</evidence>
<evidence type="ECO:0008006" key="10">
    <source>
        <dbReference type="Google" id="ProtNLM"/>
    </source>
</evidence>
<dbReference type="CDD" id="cd06755">
    <property type="entry name" value="PDZ_RapGEF2_RapGEF6-like"/>
    <property type="match status" value="1"/>
</dbReference>
<feature type="compositionally biased region" description="Basic residues" evidence="5">
    <location>
        <begin position="180"/>
        <end position="191"/>
    </location>
</feature>
<evidence type="ECO:0000256" key="1">
    <source>
        <dbReference type="ARBA" id="ARBA00004316"/>
    </source>
</evidence>
<organism evidence="8 9">
    <name type="scientific">Temnothorax longispinosus</name>
    <dbReference type="NCBI Taxonomy" id="300112"/>
    <lineage>
        <taxon>Eukaryota</taxon>
        <taxon>Metazoa</taxon>
        <taxon>Ecdysozoa</taxon>
        <taxon>Arthropoda</taxon>
        <taxon>Hexapoda</taxon>
        <taxon>Insecta</taxon>
        <taxon>Pterygota</taxon>
        <taxon>Neoptera</taxon>
        <taxon>Endopterygota</taxon>
        <taxon>Hymenoptera</taxon>
        <taxon>Apocrita</taxon>
        <taxon>Aculeata</taxon>
        <taxon>Formicoidea</taxon>
        <taxon>Formicidae</taxon>
        <taxon>Myrmicinae</taxon>
        <taxon>Temnothorax</taxon>
    </lineage>
</organism>
<dbReference type="PANTHER" id="PTHR23116">
    <property type="entry name" value="PDZ DOMAIN CONTAINING WHIRLIN AND HARMONIN-RELATED"/>
    <property type="match status" value="1"/>
</dbReference>
<dbReference type="Pfam" id="PF00595">
    <property type="entry name" value="PDZ"/>
    <property type="match status" value="1"/>
</dbReference>
<feature type="domain" description="PDZ" evidence="6">
    <location>
        <begin position="541"/>
        <end position="618"/>
    </location>
</feature>
<evidence type="ECO:0000259" key="6">
    <source>
        <dbReference type="PROSITE" id="PS50106"/>
    </source>
</evidence>
<dbReference type="SMART" id="SM00228">
    <property type="entry name" value="PDZ"/>
    <property type="match status" value="1"/>
</dbReference>
<evidence type="ECO:0000256" key="4">
    <source>
        <dbReference type="PROSITE-ProRule" id="PRU00047"/>
    </source>
</evidence>
<reference evidence="8 9" key="1">
    <citation type="journal article" date="2019" name="Philos. Trans. R. Soc. Lond., B, Biol. Sci.">
        <title>Ant behaviour and brain gene expression of defending hosts depend on the ecological success of the intruding social parasite.</title>
        <authorList>
            <person name="Kaur R."/>
            <person name="Stoldt M."/>
            <person name="Jongepier E."/>
            <person name="Feldmeyer B."/>
            <person name="Menzel F."/>
            <person name="Bornberg-Bauer E."/>
            <person name="Foitzik S."/>
        </authorList>
    </citation>
    <scope>NUCLEOTIDE SEQUENCE [LARGE SCALE GENOMIC DNA]</scope>
    <source>
        <tissue evidence="8">Whole body</tissue>
    </source>
</reference>
<evidence type="ECO:0000256" key="2">
    <source>
        <dbReference type="ARBA" id="ARBA00022737"/>
    </source>
</evidence>
<keyword evidence="2" id="KW-0677">Repeat</keyword>
<feature type="domain" description="CCHC-type" evidence="7">
    <location>
        <begin position="438"/>
        <end position="453"/>
    </location>
</feature>
<dbReference type="SUPFAM" id="SSF50156">
    <property type="entry name" value="PDZ domain-like"/>
    <property type="match status" value="1"/>
</dbReference>
<feature type="domain" description="CCHC-type" evidence="7">
    <location>
        <begin position="461"/>
        <end position="474"/>
    </location>
</feature>
<keyword evidence="4" id="KW-0863">Zinc-finger</keyword>
<name>A0A4S2KN78_9HYME</name>
<feature type="compositionally biased region" description="Polar residues" evidence="5">
    <location>
        <begin position="130"/>
        <end position="142"/>
    </location>
</feature>
<dbReference type="GO" id="GO:0003676">
    <property type="term" value="F:nucleic acid binding"/>
    <property type="evidence" value="ECO:0007669"/>
    <property type="project" value="InterPro"/>
</dbReference>
<dbReference type="SUPFAM" id="SSF57756">
    <property type="entry name" value="Retrovirus zinc finger-like domains"/>
    <property type="match status" value="1"/>
</dbReference>
<proteinExistence type="predicted"/>
<feature type="region of interest" description="Disordered" evidence="5">
    <location>
        <begin position="128"/>
        <end position="270"/>
    </location>
</feature>
<dbReference type="GO" id="GO:0008270">
    <property type="term" value="F:zinc ion binding"/>
    <property type="evidence" value="ECO:0007669"/>
    <property type="project" value="UniProtKB-KW"/>
</dbReference>
<keyword evidence="9" id="KW-1185">Reference proteome</keyword>
<dbReference type="GO" id="GO:0005929">
    <property type="term" value="C:cilium"/>
    <property type="evidence" value="ECO:0007669"/>
    <property type="project" value="TreeGrafter"/>
</dbReference>
<feature type="compositionally biased region" description="Acidic residues" evidence="5">
    <location>
        <begin position="29"/>
        <end position="41"/>
    </location>
</feature>
<keyword evidence="4" id="KW-0479">Metal-binding</keyword>
<evidence type="ECO:0000313" key="8">
    <source>
        <dbReference type="EMBL" id="TGZ49357.1"/>
    </source>
</evidence>
<comment type="caution">
    <text evidence="8">The sequence shown here is derived from an EMBL/GenBank/DDBJ whole genome shotgun (WGS) entry which is preliminary data.</text>
</comment>
<dbReference type="PROSITE" id="PS50106">
    <property type="entry name" value="PDZ"/>
    <property type="match status" value="1"/>
</dbReference>
<dbReference type="GO" id="GO:0032426">
    <property type="term" value="C:stereocilium tip"/>
    <property type="evidence" value="ECO:0007669"/>
    <property type="project" value="TreeGrafter"/>
</dbReference>
<dbReference type="Proteomes" id="UP000310200">
    <property type="component" value="Unassembled WGS sequence"/>
</dbReference>
<dbReference type="Gene3D" id="2.30.42.10">
    <property type="match status" value="1"/>
</dbReference>